<evidence type="ECO:0000313" key="10">
    <source>
        <dbReference type="Proteomes" id="UP000518266"/>
    </source>
</evidence>
<keyword evidence="3 5" id="KW-0067">ATP-binding</keyword>
<dbReference type="InterPro" id="IPR013537">
    <property type="entry name" value="AcCoA_COase_cen"/>
</dbReference>
<keyword evidence="1" id="KW-0436">Ligase</keyword>
<dbReference type="Gene3D" id="3.30.470.20">
    <property type="entry name" value="ATP-grasp fold, B domain"/>
    <property type="match status" value="2"/>
</dbReference>
<dbReference type="InterPro" id="IPR011054">
    <property type="entry name" value="Rudment_hybrid_motif"/>
</dbReference>
<dbReference type="EMBL" id="JAAKFY010000010">
    <property type="protein sequence ID" value="KAF3850866.1"/>
    <property type="molecule type" value="Genomic_DNA"/>
</dbReference>
<dbReference type="InterPro" id="IPR011764">
    <property type="entry name" value="Biotin_carboxylation_dom"/>
</dbReference>
<dbReference type="GO" id="GO:0003989">
    <property type="term" value="F:acetyl-CoA carboxylase activity"/>
    <property type="evidence" value="ECO:0007669"/>
    <property type="project" value="InterPro"/>
</dbReference>
<evidence type="ECO:0000256" key="5">
    <source>
        <dbReference type="PROSITE-ProRule" id="PRU00409"/>
    </source>
</evidence>
<gene>
    <name evidence="9" type="ORF">F7725_012638</name>
</gene>
<sequence>MLAMPVKGEESPPGCGPPAAEEDKPATQSPHPGEHSLSTVPNAVTQNGDISPQGDSSPASTGLEVQTVKALQASSEVSSEKPSLRPNTQRPFRPRGPMLSSGPEDRERLKFILGASEDNSSDEEPLVSKPPSAPPSAPKPSPVVASSAAPQNISSGMKPSMSGLHLVKKGHNYRKMDLQRDFTVASPAEFVTRFGGNRVIEKVLIANNGIAAVKCMRSIRRWSYEMFRNERTIRFVVMVTPEDLKANAEYIKMADHYVPVPGGANNNNYANVELIVDIAKRIPVQAVWAGWGHASENPKLPELLDKAGISFLGPSSQAMWALGDKIASSIVAQSLKVDWEEEDNFLGNVISVPPEIYTQGCVLDVDDGMKGLNKLVIRFLSRPLKVEVERVQTEVPGSPIFVMQLAQHARHLEVQILADEYGNAISLFGRDCSIQRRHQKIIEEAPATIASPSTFEQMERYAVRLAKMVGYVSAGTVEYLFSEDGSFHFLELNPRLQVEHPCTEMIGDVNLPAAQLQIAMGIPIHRIKDIRLLYGESPWADTIINIENPECMPSPRGHVIAARITSENPDEFGHCFSWGENREEAISNMVVAMKELSIRGDFRTTVEYLIKLLETECFRNNDIDTGWLDHLIAEKVQAERPDTMLGIVCGGLHVADTSFRKSMSDYLHSLERGQVLPAASLLNSVNVDLIYEGVKFCLKVSRQSPTTYVIMMNCSNIEIDVHRLNDGGLLLSYDGSSHTTYMKEETCVFEKEKDPTVLRAPSAGKLLQYMVDDGAHVCTGEIYAEIEVRRQLFGDEDGDDVDCASVWCVNFVKRSGAVLQQGCVVARLDLDDPSSIHRVELNTAILPPQQPLPIAGEKLHQVFHCVLENLIKEIMTSLASRIPPSVENDIRKVMAQYASNITSVLCQFPSQRIANILDSHAATLQRKADREVFFMNTQSIVQLVQRYRSGIRGYMKSVVLDLLKRYLQVEMQFQQAHYDKCVINLREQHKPDMSPVLEYIFSHAQVFKKNLLVTMLIDQLCGRDPMLADELMAILNELTQLSKMENSKVALRARQVLIASHLPSYELRHNQVESIFLSAIDMYGHQFCPENLKKLILSETSIFDVLPNFFYHTNQVVCMAALEVYVRRAYIAYELNSIQHHQLQDGTCAVDFQFMLPTSHPNRCPVPVSGSSVFKMRRQSSELFLEGALSPPCQRMGAMVAFQCFEEFKRNFDEVLSSFAEPLSESAPFTESCSSLFEEMNSRNTRENPIHIINVSIKTADTEDDDALVSTFTAFAESKKAVLFEYGIRRITFLIAQKREFPKFFTFRARDGFKEDRIYRNLEPALAFQLELNRMRNFYLKAVPCANHKMQLYLGAARVQEGAEVTDHRYFIRAIIRHSDLITKEASFEYLQNEGERLLLEAMDELEVAFSNTSIRTDCNHIFLNFVPTVIMDPSKIEESVRSMVMRYGSRLWKLRVLQAELKINIRLTTTGDAIPVRLFLTNESGYYLDISLYNEVTNPSSGQALFKLWGPGENALKTC</sequence>
<dbReference type="SUPFAM" id="SSF56059">
    <property type="entry name" value="Glutathione synthetase ATP-binding domain-like"/>
    <property type="match status" value="1"/>
</dbReference>
<dbReference type="GO" id="GO:0005739">
    <property type="term" value="C:mitochondrion"/>
    <property type="evidence" value="ECO:0007669"/>
    <property type="project" value="TreeGrafter"/>
</dbReference>
<dbReference type="PROSITE" id="PS50979">
    <property type="entry name" value="BC"/>
    <property type="match status" value="1"/>
</dbReference>
<keyword evidence="10" id="KW-1185">Reference proteome</keyword>
<feature type="domain" description="Biotin carboxylation" evidence="8">
    <location>
        <begin position="199"/>
        <end position="633"/>
    </location>
</feature>
<organism evidence="9 10">
    <name type="scientific">Dissostichus mawsoni</name>
    <name type="common">Antarctic cod</name>
    <dbReference type="NCBI Taxonomy" id="36200"/>
    <lineage>
        <taxon>Eukaryota</taxon>
        <taxon>Metazoa</taxon>
        <taxon>Chordata</taxon>
        <taxon>Craniata</taxon>
        <taxon>Vertebrata</taxon>
        <taxon>Euteleostomi</taxon>
        <taxon>Actinopterygii</taxon>
        <taxon>Neopterygii</taxon>
        <taxon>Teleostei</taxon>
        <taxon>Neoteleostei</taxon>
        <taxon>Acanthomorphata</taxon>
        <taxon>Eupercaria</taxon>
        <taxon>Perciformes</taxon>
        <taxon>Notothenioidei</taxon>
        <taxon>Nototheniidae</taxon>
        <taxon>Dissostichus</taxon>
    </lineage>
</organism>
<dbReference type="InterPro" id="IPR011761">
    <property type="entry name" value="ATP-grasp"/>
</dbReference>
<dbReference type="Pfam" id="PF02785">
    <property type="entry name" value="Biotin_carb_C"/>
    <property type="match status" value="1"/>
</dbReference>
<dbReference type="PROSITE" id="PS50975">
    <property type="entry name" value="ATP_GRASP"/>
    <property type="match status" value="1"/>
</dbReference>
<dbReference type="Pfam" id="PF00289">
    <property type="entry name" value="Biotin_carb_N"/>
    <property type="match status" value="1"/>
</dbReference>
<name>A0A7J5YMX1_DISMA</name>
<feature type="compositionally biased region" description="Polar residues" evidence="6">
    <location>
        <begin position="26"/>
        <end position="64"/>
    </location>
</feature>
<dbReference type="Proteomes" id="UP000518266">
    <property type="component" value="Unassembled WGS sequence"/>
</dbReference>
<keyword evidence="4" id="KW-0092">Biotin</keyword>
<evidence type="ECO:0000256" key="3">
    <source>
        <dbReference type="ARBA" id="ARBA00022840"/>
    </source>
</evidence>
<dbReference type="SUPFAM" id="SSF52440">
    <property type="entry name" value="PreATP-grasp domain"/>
    <property type="match status" value="1"/>
</dbReference>
<evidence type="ECO:0000256" key="2">
    <source>
        <dbReference type="ARBA" id="ARBA00022741"/>
    </source>
</evidence>
<dbReference type="Gene3D" id="3.40.50.20">
    <property type="match status" value="1"/>
</dbReference>
<evidence type="ECO:0008006" key="11">
    <source>
        <dbReference type="Google" id="ProtNLM"/>
    </source>
</evidence>
<dbReference type="FunFam" id="2.40.50.100:FF:000005">
    <property type="entry name" value="Acetyl-CoA carboxylase 1"/>
    <property type="match status" value="1"/>
</dbReference>
<evidence type="ECO:0000256" key="6">
    <source>
        <dbReference type="SAM" id="MobiDB-lite"/>
    </source>
</evidence>
<evidence type="ECO:0000256" key="1">
    <source>
        <dbReference type="ARBA" id="ARBA00022598"/>
    </source>
</evidence>
<evidence type="ECO:0000259" key="8">
    <source>
        <dbReference type="PROSITE" id="PS50979"/>
    </source>
</evidence>
<evidence type="ECO:0000259" key="7">
    <source>
        <dbReference type="PROSITE" id="PS50975"/>
    </source>
</evidence>
<dbReference type="OrthoDB" id="14612at2759"/>
<evidence type="ECO:0000313" key="9">
    <source>
        <dbReference type="EMBL" id="KAF3850866.1"/>
    </source>
</evidence>
<dbReference type="InterPro" id="IPR005479">
    <property type="entry name" value="CPAse_ATP-bd"/>
</dbReference>
<accession>A0A7J5YMX1</accession>
<dbReference type="Gene3D" id="2.40.50.100">
    <property type="match status" value="1"/>
</dbReference>
<dbReference type="PANTHER" id="PTHR45728:SF1">
    <property type="entry name" value="ACETYL-COA CARBOXYLASE 2"/>
    <property type="match status" value="1"/>
</dbReference>
<evidence type="ECO:0000256" key="4">
    <source>
        <dbReference type="ARBA" id="ARBA00023267"/>
    </source>
</evidence>
<proteinExistence type="predicted"/>
<dbReference type="InterPro" id="IPR016185">
    <property type="entry name" value="PreATP-grasp_dom_sf"/>
</dbReference>
<reference evidence="9 10" key="1">
    <citation type="submission" date="2020-03" db="EMBL/GenBank/DDBJ databases">
        <title>Dissostichus mawsoni Genome sequencing and assembly.</title>
        <authorList>
            <person name="Park H."/>
        </authorList>
    </citation>
    <scope>NUCLEOTIDE SEQUENCE [LARGE SCALE GENOMIC DNA]</scope>
    <source>
        <strain evidence="9">DM0001</strain>
        <tissue evidence="9">Muscle</tissue>
    </source>
</reference>
<dbReference type="PROSITE" id="PS00867">
    <property type="entry name" value="CPSASE_2"/>
    <property type="match status" value="1"/>
</dbReference>
<feature type="region of interest" description="Disordered" evidence="6">
    <location>
        <begin position="116"/>
        <end position="160"/>
    </location>
</feature>
<dbReference type="Pfam" id="PF21385">
    <property type="entry name" value="ACCA_BT"/>
    <property type="match status" value="1"/>
</dbReference>
<feature type="region of interest" description="Disordered" evidence="6">
    <location>
        <begin position="1"/>
        <end position="104"/>
    </location>
</feature>
<feature type="domain" description="ATP-grasp" evidence="7">
    <location>
        <begin position="316"/>
        <end position="520"/>
    </location>
</feature>
<dbReference type="GO" id="GO:0006633">
    <property type="term" value="P:fatty acid biosynthetic process"/>
    <property type="evidence" value="ECO:0007669"/>
    <property type="project" value="InterPro"/>
</dbReference>
<dbReference type="PANTHER" id="PTHR45728">
    <property type="entry name" value="ACETYL-COA CARBOXYLASE, ISOFORM A"/>
    <property type="match status" value="1"/>
</dbReference>
<keyword evidence="2 5" id="KW-0547">Nucleotide-binding</keyword>
<dbReference type="SUPFAM" id="SSF51246">
    <property type="entry name" value="Rudiment single hybrid motif"/>
    <property type="match status" value="1"/>
</dbReference>
<dbReference type="InterPro" id="IPR005481">
    <property type="entry name" value="BC-like_N"/>
</dbReference>
<dbReference type="GO" id="GO:0046872">
    <property type="term" value="F:metal ion binding"/>
    <property type="evidence" value="ECO:0007669"/>
    <property type="project" value="InterPro"/>
</dbReference>
<protein>
    <recommendedName>
        <fullName evidence="11">Acetyl-CoA carboxylase</fullName>
    </recommendedName>
</protein>
<comment type="caution">
    <text evidence="9">The sequence shown here is derived from an EMBL/GenBank/DDBJ whole genome shotgun (WGS) entry which is preliminary data.</text>
</comment>
<dbReference type="Pfam" id="PF08326">
    <property type="entry name" value="ACC_central"/>
    <property type="match status" value="1"/>
</dbReference>
<dbReference type="InterPro" id="IPR049074">
    <property type="entry name" value="ACCA_BT"/>
</dbReference>
<dbReference type="InterPro" id="IPR049076">
    <property type="entry name" value="ACCA"/>
</dbReference>
<dbReference type="SMART" id="SM00878">
    <property type="entry name" value="Biotin_carb_C"/>
    <property type="match status" value="1"/>
</dbReference>
<dbReference type="Pfam" id="PF02786">
    <property type="entry name" value="CPSase_L_D2"/>
    <property type="match status" value="1"/>
</dbReference>
<dbReference type="GO" id="GO:0005524">
    <property type="term" value="F:ATP binding"/>
    <property type="evidence" value="ECO:0007669"/>
    <property type="project" value="UniProtKB-UniRule"/>
</dbReference>
<dbReference type="InterPro" id="IPR005482">
    <property type="entry name" value="Biotin_COase_C"/>
</dbReference>
<dbReference type="FunFam" id="3.40.50.20:FF:000005">
    <property type="entry name" value="acetyl-CoA carboxylase isoform X2"/>
    <property type="match status" value="1"/>
</dbReference>
<feature type="compositionally biased region" description="Pro residues" evidence="6">
    <location>
        <begin position="131"/>
        <end position="141"/>
    </location>
</feature>